<feature type="transmembrane region" description="Helical" evidence="1">
    <location>
        <begin position="134"/>
        <end position="155"/>
    </location>
</feature>
<name>A0A4V2VQU3_9BURK</name>
<comment type="caution">
    <text evidence="2">The sequence shown here is derived from an EMBL/GenBank/DDBJ whole genome shotgun (WGS) entry which is preliminary data.</text>
</comment>
<dbReference type="EMBL" id="SMBX01000007">
    <property type="protein sequence ID" value="TCU95949.1"/>
    <property type="molecule type" value="Genomic_DNA"/>
</dbReference>
<accession>A0A4V2VQU3</accession>
<feature type="transmembrane region" description="Helical" evidence="1">
    <location>
        <begin position="233"/>
        <end position="250"/>
    </location>
</feature>
<keyword evidence="3" id="KW-1185">Reference proteome</keyword>
<keyword evidence="1" id="KW-0472">Membrane</keyword>
<keyword evidence="1" id="KW-1133">Transmembrane helix</keyword>
<feature type="transmembrane region" description="Helical" evidence="1">
    <location>
        <begin position="291"/>
        <end position="311"/>
    </location>
</feature>
<evidence type="ECO:0000256" key="1">
    <source>
        <dbReference type="SAM" id="Phobius"/>
    </source>
</evidence>
<feature type="transmembrane region" description="Helical" evidence="1">
    <location>
        <begin position="175"/>
        <end position="199"/>
    </location>
</feature>
<proteinExistence type="predicted"/>
<evidence type="ECO:0008006" key="4">
    <source>
        <dbReference type="Google" id="ProtNLM"/>
    </source>
</evidence>
<reference evidence="2 3" key="1">
    <citation type="submission" date="2019-03" db="EMBL/GenBank/DDBJ databases">
        <title>Genomic Encyclopedia of Type Strains, Phase IV (KMG-IV): sequencing the most valuable type-strain genomes for metagenomic binning, comparative biology and taxonomic classification.</title>
        <authorList>
            <person name="Goeker M."/>
        </authorList>
    </citation>
    <scope>NUCLEOTIDE SEQUENCE [LARGE SCALE GENOMIC DNA]</scope>
    <source>
        <strain evidence="2 3">DSM 100048</strain>
    </source>
</reference>
<sequence length="324" mass="34585">MTRPSASLFARIVHELTTLSRDSVKVYLTLMRVMIPAIIAVKLLDMAGATQWLAWLLSPAMHLVGLPESMGIVWATTLVTNIYTAMAIFFTVSATESLTVAQVTVLSTMMLIAHALPVEGAIAKAAGMSWRMTIALRVGGAMVLGGLLNLAYRATGSLQQTNVLQWQPDAPDPGLLSWALGQLQVIAMILPIIAVLMLLLRVLRLIGVERLLHVLLSPLLKAIGIGRQAANTTIIGIMLGISYGGGLLIREAKSGAVGKRDILLTLAFLNLCHSLIEDTLVMMLLGADLSGILWARLAFSLLVIGVIARLMPQGSAAPKRALSS</sequence>
<feature type="transmembrane region" description="Helical" evidence="1">
    <location>
        <begin position="33"/>
        <end position="57"/>
    </location>
</feature>
<feature type="transmembrane region" description="Helical" evidence="1">
    <location>
        <begin position="69"/>
        <end position="94"/>
    </location>
</feature>
<evidence type="ECO:0000313" key="2">
    <source>
        <dbReference type="EMBL" id="TCU95949.1"/>
    </source>
</evidence>
<dbReference type="Proteomes" id="UP000294692">
    <property type="component" value="Unassembled WGS sequence"/>
</dbReference>
<protein>
    <recommendedName>
        <fullName evidence="4">Nucleoside recognition protein</fullName>
    </recommendedName>
</protein>
<keyword evidence="1" id="KW-0812">Transmembrane</keyword>
<evidence type="ECO:0000313" key="3">
    <source>
        <dbReference type="Proteomes" id="UP000294692"/>
    </source>
</evidence>
<organism evidence="2 3">
    <name type="scientific">Paracandidimonas soli</name>
    <dbReference type="NCBI Taxonomy" id="1917182"/>
    <lineage>
        <taxon>Bacteria</taxon>
        <taxon>Pseudomonadati</taxon>
        <taxon>Pseudomonadota</taxon>
        <taxon>Betaproteobacteria</taxon>
        <taxon>Burkholderiales</taxon>
        <taxon>Alcaligenaceae</taxon>
        <taxon>Paracandidimonas</taxon>
    </lineage>
</organism>
<dbReference type="RefSeq" id="WP_207901776.1">
    <property type="nucleotide sequence ID" value="NZ_JBHRVM010000001.1"/>
</dbReference>
<gene>
    <name evidence="2" type="ORF">EV686_1077</name>
</gene>
<dbReference type="AlphaFoldDB" id="A0A4V2VQU3"/>